<protein>
    <submittedName>
        <fullName evidence="1">Uncharacterized protein</fullName>
    </submittedName>
</protein>
<dbReference type="EMBL" id="HACA01033238">
    <property type="protein sequence ID" value="CDW50599.1"/>
    <property type="molecule type" value="Transcribed_RNA"/>
</dbReference>
<organism evidence="1">
    <name type="scientific">Lepeophtheirus salmonis</name>
    <name type="common">Salmon louse</name>
    <name type="synonym">Caligus salmonis</name>
    <dbReference type="NCBI Taxonomy" id="72036"/>
    <lineage>
        <taxon>Eukaryota</taxon>
        <taxon>Metazoa</taxon>
        <taxon>Ecdysozoa</taxon>
        <taxon>Arthropoda</taxon>
        <taxon>Crustacea</taxon>
        <taxon>Multicrustacea</taxon>
        <taxon>Hexanauplia</taxon>
        <taxon>Copepoda</taxon>
        <taxon>Siphonostomatoida</taxon>
        <taxon>Caligidae</taxon>
        <taxon>Lepeophtheirus</taxon>
    </lineage>
</organism>
<evidence type="ECO:0000313" key="1">
    <source>
        <dbReference type="EMBL" id="CDW50599.1"/>
    </source>
</evidence>
<dbReference type="AlphaFoldDB" id="A0A0K2VJG3"/>
<proteinExistence type="predicted"/>
<feature type="non-terminal residue" evidence="1">
    <location>
        <position position="1"/>
    </location>
</feature>
<accession>A0A0K2VJG3</accession>
<name>A0A0K2VJG3_LEPSM</name>
<reference evidence="1" key="1">
    <citation type="submission" date="2014-05" db="EMBL/GenBank/DDBJ databases">
        <authorList>
            <person name="Chronopoulou M."/>
        </authorList>
    </citation>
    <scope>NUCLEOTIDE SEQUENCE</scope>
    <source>
        <tissue evidence="1">Whole organism</tissue>
    </source>
</reference>
<sequence>ILNSDVYISKIDALEDGDACLLSTSADLSCSACISSSAGLSFSASFSYLFSCDSFHYY</sequence>